<dbReference type="PANTHER" id="PTHR10039">
    <property type="entry name" value="AMELOGENIN"/>
    <property type="match status" value="1"/>
</dbReference>
<evidence type="ECO:0000259" key="2">
    <source>
        <dbReference type="PROSITE" id="PS50837"/>
    </source>
</evidence>
<dbReference type="Pfam" id="PF24883">
    <property type="entry name" value="NPHP3_N"/>
    <property type="match status" value="1"/>
</dbReference>
<dbReference type="PANTHER" id="PTHR10039:SF14">
    <property type="entry name" value="NACHT DOMAIN-CONTAINING PROTEIN"/>
    <property type="match status" value="1"/>
</dbReference>
<comment type="caution">
    <text evidence="3">The sequence shown here is derived from an EMBL/GenBank/DDBJ whole genome shotgun (WGS) entry which is preliminary data.</text>
</comment>
<keyword evidence="1" id="KW-0677">Repeat</keyword>
<dbReference type="PROSITE" id="PS50837">
    <property type="entry name" value="NACHT"/>
    <property type="match status" value="1"/>
</dbReference>
<feature type="domain" description="NACHT" evidence="2">
    <location>
        <begin position="130"/>
        <end position="279"/>
    </location>
</feature>
<evidence type="ECO:0000256" key="1">
    <source>
        <dbReference type="ARBA" id="ARBA00022737"/>
    </source>
</evidence>
<gene>
    <name evidence="3" type="ORF">D9756_006920</name>
</gene>
<dbReference type="Gene3D" id="3.40.50.300">
    <property type="entry name" value="P-loop containing nucleotide triphosphate hydrolases"/>
    <property type="match status" value="1"/>
</dbReference>
<dbReference type="InterPro" id="IPR056884">
    <property type="entry name" value="NPHP3-like_N"/>
</dbReference>
<dbReference type="EMBL" id="JAACJO010000009">
    <property type="protein sequence ID" value="KAF5354211.1"/>
    <property type="molecule type" value="Genomic_DNA"/>
</dbReference>
<dbReference type="SUPFAM" id="SSF52540">
    <property type="entry name" value="P-loop containing nucleoside triphosphate hydrolases"/>
    <property type="match status" value="1"/>
</dbReference>
<dbReference type="InterPro" id="IPR027417">
    <property type="entry name" value="P-loop_NTPase"/>
</dbReference>
<dbReference type="OrthoDB" id="5967843at2759"/>
<reference evidence="3 4" key="1">
    <citation type="journal article" date="2020" name="ISME J.">
        <title>Uncovering the hidden diversity of litter-decomposition mechanisms in mushroom-forming fungi.</title>
        <authorList>
            <person name="Floudas D."/>
            <person name="Bentzer J."/>
            <person name="Ahren D."/>
            <person name="Johansson T."/>
            <person name="Persson P."/>
            <person name="Tunlid A."/>
        </authorList>
    </citation>
    <scope>NUCLEOTIDE SEQUENCE [LARGE SCALE GENOMIC DNA]</scope>
    <source>
        <strain evidence="3 4">CBS 146.42</strain>
    </source>
</reference>
<evidence type="ECO:0000313" key="4">
    <source>
        <dbReference type="Proteomes" id="UP000559027"/>
    </source>
</evidence>
<organism evidence="3 4">
    <name type="scientific">Leucocoprinus leucothites</name>
    <dbReference type="NCBI Taxonomy" id="201217"/>
    <lineage>
        <taxon>Eukaryota</taxon>
        <taxon>Fungi</taxon>
        <taxon>Dikarya</taxon>
        <taxon>Basidiomycota</taxon>
        <taxon>Agaricomycotina</taxon>
        <taxon>Agaricomycetes</taxon>
        <taxon>Agaricomycetidae</taxon>
        <taxon>Agaricales</taxon>
        <taxon>Agaricineae</taxon>
        <taxon>Agaricaceae</taxon>
        <taxon>Leucocoprinus</taxon>
    </lineage>
</organism>
<sequence length="709" mass="80463">MPVLQTVQGLVLGFMYPGKRRYFQQQLPQTSARETGWDMDRDGIRGQGPFAGAHDFVMNGPTLNNVQIERIVQVIESGDSAVKILQEKRAAGAEVDSSERFPPPRCHPFTRKQLRGRIRDWRHDRSRALNMFWLLGPAGVGKSAVAQTVGEEYKASKRPFASFFFSRPNRRDDPSTVIPTLVLQLMAQIPDYKRLVTEIFAADPNILERDLHTQFKELLVDPFRALHSMKPFEHPVLIILDGLDECKSREAQCDFINLISDHVRLRTNSPLIWLVCSRPEWHLKRMLSDADFGVQCRRDEVSVDDEEARADVLLVLRDGLQDIQHRFCDRLPKTWPGEEAITKIAKGSSNLFIVVTTIVRFIGDENHGNPDGRLKACLEFMERQSSSPSSAPNLFGALDLLYERILEDIVPSELPAAMSILCLRILYPGTDLCASLHANVLGLTSSAFYAALNGMHSILLIPPLEYADKYGVQFYHASFQDFLRDRGRNQKFLQAWNTAYCDVTTASLRWLKPFISTDCSLNETNEKCHVPLPPISWPSEELAQQAVLDQVRDIVERLTWDACCQIIPNDTSSVLTTLEAFSEFDFCHLTTSIRNERQLVPFLNWLDEVDESGTILRRNPTTINEIKLTLKIGISANILPVNPTGYRLEFVSSHTQQKPSMRTQSGGFFLGTGKRSCFVRILPEEGSNERSFRNLSTREHLGTSLRLRF</sequence>
<name>A0A8H5D7K8_9AGAR</name>
<proteinExistence type="predicted"/>
<dbReference type="AlphaFoldDB" id="A0A8H5D7K8"/>
<accession>A0A8H5D7K8</accession>
<evidence type="ECO:0000313" key="3">
    <source>
        <dbReference type="EMBL" id="KAF5354211.1"/>
    </source>
</evidence>
<dbReference type="InterPro" id="IPR007111">
    <property type="entry name" value="NACHT_NTPase"/>
</dbReference>
<dbReference type="Proteomes" id="UP000559027">
    <property type="component" value="Unassembled WGS sequence"/>
</dbReference>
<protein>
    <recommendedName>
        <fullName evidence="2">NACHT domain-containing protein</fullName>
    </recommendedName>
</protein>
<keyword evidence="4" id="KW-1185">Reference proteome</keyword>